<dbReference type="RefSeq" id="WP_097132310.1">
    <property type="nucleotide sequence ID" value="NZ_OCMT01000002.1"/>
</dbReference>
<dbReference type="Gene3D" id="2.60.40.3680">
    <property type="match status" value="1"/>
</dbReference>
<sequence>MKYLLSALLFVMLSQSLSANDGAFFAKGNQLIPINETSISVKKEILSLKKVRDKFIEVSVYYEFYNPKDEKEITVGFEAFSPDGDVDGAPKNGQHPYMRNFTVNMNGKNLTHQIAYVADTLYNNNGKIKSIDLNKFEGSKSGNYVDFFYVYHFKAKFKKGINIIKHTYSYDLSGSVDFHYDFEYVLTAAKRWQNKQIDDFTLILDMGEFETFNIAKGFFKNASEWTINGVGKTENQKSHFLNKEVLRFHIQKGTIAFSKKNFKPADELFVYAQNVMLNEGYIPFSYFQEERIKEPKSEFDKKVFRNLPFARRGYVFKDKQVQQFYQQLDWYMPNPNYLPDLQKLTERERKWIAKWK</sequence>
<name>A0A285ZYC0_9SPHI</name>
<reference evidence="4" key="1">
    <citation type="submission" date="2017-09" db="EMBL/GenBank/DDBJ databases">
        <authorList>
            <person name="Varghese N."/>
            <person name="Submissions S."/>
        </authorList>
    </citation>
    <scope>NUCLEOTIDE SEQUENCE [LARGE SCALE GENOMIC DNA]</scope>
    <source>
        <strain evidence="4">CGMCC 1.12803</strain>
    </source>
</reference>
<dbReference type="EMBL" id="OCMT01000002">
    <property type="protein sequence ID" value="SOD14645.1"/>
    <property type="molecule type" value="Genomic_DNA"/>
</dbReference>
<feature type="signal peptide" evidence="1">
    <location>
        <begin position="1"/>
        <end position="19"/>
    </location>
</feature>
<evidence type="ECO:0000313" key="4">
    <source>
        <dbReference type="Proteomes" id="UP000219281"/>
    </source>
</evidence>
<dbReference type="AlphaFoldDB" id="A0A285ZYC0"/>
<keyword evidence="1" id="KW-0732">Signal</keyword>
<feature type="domain" description="YARHG" evidence="2">
    <location>
        <begin position="278"/>
        <end position="356"/>
    </location>
</feature>
<dbReference type="Proteomes" id="UP000219281">
    <property type="component" value="Unassembled WGS sequence"/>
</dbReference>
<dbReference type="OrthoDB" id="8750305at2"/>
<evidence type="ECO:0000259" key="2">
    <source>
        <dbReference type="SMART" id="SM01324"/>
    </source>
</evidence>
<keyword evidence="4" id="KW-1185">Reference proteome</keyword>
<dbReference type="Pfam" id="PF13308">
    <property type="entry name" value="YARHG"/>
    <property type="match status" value="1"/>
</dbReference>
<protein>
    <submittedName>
        <fullName evidence="3">YARHG domain-containing protein</fullName>
    </submittedName>
</protein>
<evidence type="ECO:0000256" key="1">
    <source>
        <dbReference type="SAM" id="SignalP"/>
    </source>
</evidence>
<dbReference type="InterPro" id="IPR025582">
    <property type="entry name" value="YARHG_dom"/>
</dbReference>
<proteinExistence type="predicted"/>
<dbReference type="Gene3D" id="1.20.58.1690">
    <property type="match status" value="1"/>
</dbReference>
<dbReference type="SMART" id="SM01324">
    <property type="entry name" value="YARHG"/>
    <property type="match status" value="1"/>
</dbReference>
<organism evidence="3 4">
    <name type="scientific">Pedobacter xixiisoli</name>
    <dbReference type="NCBI Taxonomy" id="1476464"/>
    <lineage>
        <taxon>Bacteria</taxon>
        <taxon>Pseudomonadati</taxon>
        <taxon>Bacteroidota</taxon>
        <taxon>Sphingobacteriia</taxon>
        <taxon>Sphingobacteriales</taxon>
        <taxon>Sphingobacteriaceae</taxon>
        <taxon>Pedobacter</taxon>
    </lineage>
</organism>
<accession>A0A285ZYC0</accession>
<dbReference type="InterPro" id="IPR038434">
    <property type="entry name" value="YARHG_sf"/>
</dbReference>
<evidence type="ECO:0000313" key="3">
    <source>
        <dbReference type="EMBL" id="SOD14645.1"/>
    </source>
</evidence>
<feature type="chain" id="PRO_5012244934" evidence="1">
    <location>
        <begin position="20"/>
        <end position="356"/>
    </location>
</feature>
<gene>
    <name evidence="3" type="ORF">SAMN06297358_1679</name>
</gene>